<sequence>MKQFFKELFEYNHFCNQKLWNFLNVNSDKSLETPIKLYSHILNAHQIWNNRIAFKQASFGIWEIHPAQNWKGIEQINFNHSLLIIEEFNLDNPINYANTKGQIFNQCIKDILFHVINHSTYHRGQIATNLRQSGLEPLVTDYILYKM</sequence>
<proteinExistence type="inferred from homology"/>
<dbReference type="Proteomes" id="UP001202248">
    <property type="component" value="Unassembled WGS sequence"/>
</dbReference>
<keyword evidence="4" id="KW-1185">Reference proteome</keyword>
<organism evidence="3 4">
    <name type="scientific">Niabella ginsengisoli</name>
    <dbReference type="NCBI Taxonomy" id="522298"/>
    <lineage>
        <taxon>Bacteria</taxon>
        <taxon>Pseudomonadati</taxon>
        <taxon>Bacteroidota</taxon>
        <taxon>Chitinophagia</taxon>
        <taxon>Chitinophagales</taxon>
        <taxon>Chitinophagaceae</taxon>
        <taxon>Niabella</taxon>
    </lineage>
</organism>
<dbReference type="InterPro" id="IPR007837">
    <property type="entry name" value="DinB"/>
</dbReference>
<dbReference type="Pfam" id="PF05163">
    <property type="entry name" value="DinB"/>
    <property type="match status" value="1"/>
</dbReference>
<evidence type="ECO:0000313" key="4">
    <source>
        <dbReference type="Proteomes" id="UP001202248"/>
    </source>
</evidence>
<reference evidence="3 4" key="1">
    <citation type="submission" date="2022-02" db="EMBL/GenBank/DDBJ databases">
        <authorList>
            <person name="Min J."/>
        </authorList>
    </citation>
    <scope>NUCLEOTIDE SEQUENCE [LARGE SCALE GENOMIC DNA]</scope>
    <source>
        <strain evidence="3 4">GR10-1</strain>
    </source>
</reference>
<accession>A0ABS9SK61</accession>
<name>A0ABS9SK61_9BACT</name>
<dbReference type="EMBL" id="JAKWBL010000002">
    <property type="protein sequence ID" value="MCH5598777.1"/>
    <property type="molecule type" value="Genomic_DNA"/>
</dbReference>
<comment type="similarity">
    <text evidence="1">Belongs to the DinB family.</text>
</comment>
<dbReference type="RefSeq" id="WP_240830448.1">
    <property type="nucleotide sequence ID" value="NZ_JAKWBL010000002.1"/>
</dbReference>
<dbReference type="Gene3D" id="1.20.120.450">
    <property type="entry name" value="dinb family like domain"/>
    <property type="match status" value="1"/>
</dbReference>
<dbReference type="PANTHER" id="PTHR37302:SF3">
    <property type="entry name" value="DAMAGE-INDUCIBLE PROTEIN DINB"/>
    <property type="match status" value="1"/>
</dbReference>
<comment type="caution">
    <text evidence="3">The sequence shown here is derived from an EMBL/GenBank/DDBJ whole genome shotgun (WGS) entry which is preliminary data.</text>
</comment>
<dbReference type="InterPro" id="IPR034660">
    <property type="entry name" value="DinB/YfiT-like"/>
</dbReference>
<evidence type="ECO:0000313" key="3">
    <source>
        <dbReference type="EMBL" id="MCH5598777.1"/>
    </source>
</evidence>
<evidence type="ECO:0008006" key="5">
    <source>
        <dbReference type="Google" id="ProtNLM"/>
    </source>
</evidence>
<dbReference type="SUPFAM" id="SSF109854">
    <property type="entry name" value="DinB/YfiT-like putative metalloenzymes"/>
    <property type="match status" value="1"/>
</dbReference>
<gene>
    <name evidence="3" type="ORF">MKP09_13115</name>
</gene>
<protein>
    <recommendedName>
        <fullName evidence="5">Damage-inducible protein DinB</fullName>
    </recommendedName>
</protein>
<evidence type="ECO:0000256" key="2">
    <source>
        <dbReference type="ARBA" id="ARBA00022723"/>
    </source>
</evidence>
<dbReference type="PANTHER" id="PTHR37302">
    <property type="entry name" value="SLR1116 PROTEIN"/>
    <property type="match status" value="1"/>
</dbReference>
<keyword evidence="2" id="KW-0479">Metal-binding</keyword>
<evidence type="ECO:0000256" key="1">
    <source>
        <dbReference type="ARBA" id="ARBA00008635"/>
    </source>
</evidence>